<dbReference type="Pfam" id="PF00535">
    <property type="entry name" value="Glycos_transf_2"/>
    <property type="match status" value="1"/>
</dbReference>
<dbReference type="EC" id="2.4.-.-" evidence="2"/>
<protein>
    <submittedName>
        <fullName evidence="2">Glycosyltransferase</fullName>
        <ecNumber evidence="2">2.4.-.-</ecNumber>
    </submittedName>
</protein>
<dbReference type="AlphaFoldDB" id="A0A9E2L498"/>
<dbReference type="SUPFAM" id="SSF53448">
    <property type="entry name" value="Nucleotide-diphospho-sugar transferases"/>
    <property type="match status" value="1"/>
</dbReference>
<dbReference type="PANTHER" id="PTHR22916:SF3">
    <property type="entry name" value="UDP-GLCNAC:BETAGAL BETA-1,3-N-ACETYLGLUCOSAMINYLTRANSFERASE-LIKE PROTEIN 1"/>
    <property type="match status" value="1"/>
</dbReference>
<dbReference type="InterPro" id="IPR029044">
    <property type="entry name" value="Nucleotide-diphossugar_trans"/>
</dbReference>
<dbReference type="InterPro" id="IPR001173">
    <property type="entry name" value="Glyco_trans_2-like"/>
</dbReference>
<keyword evidence="2" id="KW-0808">Transferase</keyword>
<feature type="domain" description="Glycosyltransferase 2-like" evidence="1">
    <location>
        <begin position="11"/>
        <end position="135"/>
    </location>
</feature>
<accession>A0A9E2L498</accession>
<dbReference type="Proteomes" id="UP000823865">
    <property type="component" value="Unassembled WGS sequence"/>
</dbReference>
<dbReference type="Gene3D" id="3.90.550.10">
    <property type="entry name" value="Spore Coat Polysaccharide Biosynthesis Protein SpsA, Chain A"/>
    <property type="match status" value="1"/>
</dbReference>
<reference evidence="2" key="1">
    <citation type="journal article" date="2021" name="PeerJ">
        <title>Extensive microbial diversity within the chicken gut microbiome revealed by metagenomics and culture.</title>
        <authorList>
            <person name="Gilroy R."/>
            <person name="Ravi A."/>
            <person name="Getino M."/>
            <person name="Pursley I."/>
            <person name="Horton D.L."/>
            <person name="Alikhan N.F."/>
            <person name="Baker D."/>
            <person name="Gharbi K."/>
            <person name="Hall N."/>
            <person name="Watson M."/>
            <person name="Adriaenssens E.M."/>
            <person name="Foster-Nyarko E."/>
            <person name="Jarju S."/>
            <person name="Secka A."/>
            <person name="Antonio M."/>
            <person name="Oren A."/>
            <person name="Chaudhuri R.R."/>
            <person name="La Ragione R."/>
            <person name="Hildebrand F."/>
            <person name="Pallen M.J."/>
        </authorList>
    </citation>
    <scope>NUCLEOTIDE SEQUENCE</scope>
    <source>
        <strain evidence="2">G3-2149</strain>
    </source>
</reference>
<comment type="caution">
    <text evidence="2">The sequence shown here is derived from an EMBL/GenBank/DDBJ whole genome shotgun (WGS) entry which is preliminary data.</text>
</comment>
<sequence>MKETISMPRVSVVMCTYNGEQFLTEQIESILNQTYPIYELIIQDDSSTDRTWEIIQEYAKKCSLIKSFRNDTNQGFNHNFKQAILRAEGELIAIADQDDIWYPEKIEKQVQKIDGADVCISAYHGGENYPPTNENRVTLPFYQLEYLLFYDCTPGHSMLIKKDFAHHIFRAWDGHILYDWWISVNAHLYHGITCVEEPLNWHRPHNASAITKLNAQYAPYLVKKPTWQPYIIGFRKYRALQKLDTWQFFYRYIHKHADPVQQHLAYQLSELLFRRDLFSLLRLCLLCMRHKDTVYFNPNQKGFMSYIRSFCYPMIRAYGNTYFYL</sequence>
<reference evidence="2" key="2">
    <citation type="submission" date="2021-04" db="EMBL/GenBank/DDBJ databases">
        <authorList>
            <person name="Gilroy R."/>
        </authorList>
    </citation>
    <scope>NUCLEOTIDE SEQUENCE</scope>
    <source>
        <strain evidence="2">G3-2149</strain>
    </source>
</reference>
<dbReference type="GO" id="GO:0016758">
    <property type="term" value="F:hexosyltransferase activity"/>
    <property type="evidence" value="ECO:0007669"/>
    <property type="project" value="UniProtKB-ARBA"/>
</dbReference>
<evidence type="ECO:0000313" key="3">
    <source>
        <dbReference type="Proteomes" id="UP000823865"/>
    </source>
</evidence>
<keyword evidence="2" id="KW-0328">Glycosyltransferase</keyword>
<proteinExistence type="predicted"/>
<organism evidence="2 3">
    <name type="scientific">Candidatus Paraprevotella stercoravium</name>
    <dbReference type="NCBI Taxonomy" id="2838725"/>
    <lineage>
        <taxon>Bacteria</taxon>
        <taxon>Pseudomonadati</taxon>
        <taxon>Bacteroidota</taxon>
        <taxon>Bacteroidia</taxon>
        <taxon>Bacteroidales</taxon>
        <taxon>Prevotellaceae</taxon>
        <taxon>Paraprevotella</taxon>
    </lineage>
</organism>
<evidence type="ECO:0000259" key="1">
    <source>
        <dbReference type="Pfam" id="PF00535"/>
    </source>
</evidence>
<evidence type="ECO:0000313" key="2">
    <source>
        <dbReference type="EMBL" id="MBU3852384.1"/>
    </source>
</evidence>
<dbReference type="PANTHER" id="PTHR22916">
    <property type="entry name" value="GLYCOSYLTRANSFERASE"/>
    <property type="match status" value="1"/>
</dbReference>
<name>A0A9E2L498_9BACT</name>
<dbReference type="EMBL" id="JAHLFU010000017">
    <property type="protein sequence ID" value="MBU3852384.1"/>
    <property type="molecule type" value="Genomic_DNA"/>
</dbReference>
<gene>
    <name evidence="2" type="ORF">H9789_00880</name>
</gene>